<protein>
    <recommendedName>
        <fullName evidence="3">Ig-like domain-containing protein</fullName>
    </recommendedName>
</protein>
<name>A0AAE0RLQ0_9BIVA</name>
<dbReference type="AlphaFoldDB" id="A0AAE0RLQ0"/>
<dbReference type="Proteomes" id="UP001195483">
    <property type="component" value="Unassembled WGS sequence"/>
</dbReference>
<evidence type="ECO:0000259" key="3">
    <source>
        <dbReference type="PROSITE" id="PS50835"/>
    </source>
</evidence>
<dbReference type="InterPro" id="IPR007110">
    <property type="entry name" value="Ig-like_dom"/>
</dbReference>
<organism evidence="4 5">
    <name type="scientific">Potamilus streckersoni</name>
    <dbReference type="NCBI Taxonomy" id="2493646"/>
    <lineage>
        <taxon>Eukaryota</taxon>
        <taxon>Metazoa</taxon>
        <taxon>Spiralia</taxon>
        <taxon>Lophotrochozoa</taxon>
        <taxon>Mollusca</taxon>
        <taxon>Bivalvia</taxon>
        <taxon>Autobranchia</taxon>
        <taxon>Heteroconchia</taxon>
        <taxon>Palaeoheterodonta</taxon>
        <taxon>Unionida</taxon>
        <taxon>Unionoidea</taxon>
        <taxon>Unionidae</taxon>
        <taxon>Ambleminae</taxon>
        <taxon>Lampsilini</taxon>
        <taxon>Potamilus</taxon>
    </lineage>
</organism>
<dbReference type="EMBL" id="JAEAOA010001778">
    <property type="protein sequence ID" value="KAK3575876.1"/>
    <property type="molecule type" value="Genomic_DNA"/>
</dbReference>
<evidence type="ECO:0000256" key="1">
    <source>
        <dbReference type="SAM" id="MobiDB-lite"/>
    </source>
</evidence>
<feature type="region of interest" description="Disordered" evidence="1">
    <location>
        <begin position="1"/>
        <end position="28"/>
    </location>
</feature>
<keyword evidence="2" id="KW-0812">Transmembrane</keyword>
<feature type="transmembrane region" description="Helical" evidence="2">
    <location>
        <begin position="61"/>
        <end position="85"/>
    </location>
</feature>
<dbReference type="SUPFAM" id="SSF48726">
    <property type="entry name" value="Immunoglobulin"/>
    <property type="match status" value="2"/>
</dbReference>
<dbReference type="PROSITE" id="PS50835">
    <property type="entry name" value="IG_LIKE"/>
    <property type="match status" value="1"/>
</dbReference>
<dbReference type="InterPro" id="IPR036179">
    <property type="entry name" value="Ig-like_dom_sf"/>
</dbReference>
<dbReference type="Gene3D" id="2.60.40.10">
    <property type="entry name" value="Immunoglobulins"/>
    <property type="match status" value="1"/>
</dbReference>
<dbReference type="InterPro" id="IPR013783">
    <property type="entry name" value="Ig-like_fold"/>
</dbReference>
<keyword evidence="5" id="KW-1185">Reference proteome</keyword>
<reference evidence="4" key="1">
    <citation type="journal article" date="2021" name="Genome Biol. Evol.">
        <title>A High-Quality Reference Genome for a Parasitic Bivalve with Doubly Uniparental Inheritance (Bivalvia: Unionida).</title>
        <authorList>
            <person name="Smith C.H."/>
        </authorList>
    </citation>
    <scope>NUCLEOTIDE SEQUENCE</scope>
    <source>
        <strain evidence="4">CHS0354</strain>
    </source>
</reference>
<accession>A0AAE0RLQ0</accession>
<reference evidence="4" key="2">
    <citation type="journal article" date="2021" name="Genome Biol. Evol.">
        <title>Developing a high-quality reference genome for a parasitic bivalve with doubly uniparental inheritance (Bivalvia: Unionida).</title>
        <authorList>
            <person name="Smith C.H."/>
        </authorList>
    </citation>
    <scope>NUCLEOTIDE SEQUENCE</scope>
    <source>
        <strain evidence="4">CHS0354</strain>
        <tissue evidence="4">Mantle</tissue>
    </source>
</reference>
<keyword evidence="2" id="KW-1133">Transmembrane helix</keyword>
<evidence type="ECO:0000313" key="5">
    <source>
        <dbReference type="Proteomes" id="UP001195483"/>
    </source>
</evidence>
<sequence>MSNGAFRNPSYVSEGDGGGDEDGCSSSRRCAEQRSSTCSSTSSIAQRFLELKQKSPKRLRYIFIGVGSVFAIIIVLTIILTVHFLDAYSGPHDSVREVSTFTGNKDDIYSTITTTNKVFTTKSNNKEKAVISMSNIDIQFDDEPVNITCEVNHIEDWTTLSILRMFRDIPEPLVMVVRTYSSVPVVHTLVTANISTEFFQSSDGNILLTIKFAKMRCEDIANYSCIVDSKRGSKKSIANITVSLQPPHLDVPHNIVEDKDISLRCSIEIFGSKGSIVWKLKSPNASKFEEFIMQPAHNKHVGNCSSTLRSVMTFTPTKYESGSVFRCEVQGAIQPPYVKQHLHSQAELHVVKNR</sequence>
<proteinExistence type="predicted"/>
<reference evidence="4" key="3">
    <citation type="submission" date="2023-05" db="EMBL/GenBank/DDBJ databases">
        <authorList>
            <person name="Smith C.H."/>
        </authorList>
    </citation>
    <scope>NUCLEOTIDE SEQUENCE</scope>
    <source>
        <strain evidence="4">CHS0354</strain>
        <tissue evidence="4">Mantle</tissue>
    </source>
</reference>
<gene>
    <name evidence="4" type="ORF">CHS0354_029825</name>
</gene>
<keyword evidence="2" id="KW-0472">Membrane</keyword>
<feature type="domain" description="Ig-like" evidence="3">
    <location>
        <begin position="247"/>
        <end position="330"/>
    </location>
</feature>
<evidence type="ECO:0000256" key="2">
    <source>
        <dbReference type="SAM" id="Phobius"/>
    </source>
</evidence>
<comment type="caution">
    <text evidence="4">The sequence shown here is derived from an EMBL/GenBank/DDBJ whole genome shotgun (WGS) entry which is preliminary data.</text>
</comment>
<evidence type="ECO:0000313" key="4">
    <source>
        <dbReference type="EMBL" id="KAK3575876.1"/>
    </source>
</evidence>